<feature type="compositionally biased region" description="Basic residues" evidence="1">
    <location>
        <begin position="117"/>
        <end position="127"/>
    </location>
</feature>
<dbReference type="AlphaFoldDB" id="A0AAV7SXI0"/>
<reference evidence="2" key="1">
    <citation type="journal article" date="2022" name="bioRxiv">
        <title>Sequencing and chromosome-scale assembly of the giantPleurodeles waltlgenome.</title>
        <authorList>
            <person name="Brown T."/>
            <person name="Elewa A."/>
            <person name="Iarovenko S."/>
            <person name="Subramanian E."/>
            <person name="Araus A.J."/>
            <person name="Petzold A."/>
            <person name="Susuki M."/>
            <person name="Suzuki K.-i.T."/>
            <person name="Hayashi T."/>
            <person name="Toyoda A."/>
            <person name="Oliveira C."/>
            <person name="Osipova E."/>
            <person name="Leigh N.D."/>
            <person name="Simon A."/>
            <person name="Yun M.H."/>
        </authorList>
    </citation>
    <scope>NUCLEOTIDE SEQUENCE</scope>
    <source>
        <strain evidence="2">20211129_DDA</strain>
        <tissue evidence="2">Liver</tissue>
    </source>
</reference>
<proteinExistence type="predicted"/>
<evidence type="ECO:0000256" key="1">
    <source>
        <dbReference type="SAM" id="MobiDB-lite"/>
    </source>
</evidence>
<gene>
    <name evidence="2" type="ORF">NDU88_000728</name>
</gene>
<feature type="compositionally biased region" description="Basic residues" evidence="1">
    <location>
        <begin position="49"/>
        <end position="59"/>
    </location>
</feature>
<comment type="caution">
    <text evidence="2">The sequence shown here is derived from an EMBL/GenBank/DDBJ whole genome shotgun (WGS) entry which is preliminary data.</text>
</comment>
<evidence type="ECO:0000313" key="2">
    <source>
        <dbReference type="EMBL" id="KAJ1168815.1"/>
    </source>
</evidence>
<evidence type="ECO:0000313" key="3">
    <source>
        <dbReference type="Proteomes" id="UP001066276"/>
    </source>
</evidence>
<dbReference type="EMBL" id="JANPWB010000007">
    <property type="protein sequence ID" value="KAJ1168815.1"/>
    <property type="molecule type" value="Genomic_DNA"/>
</dbReference>
<dbReference type="Proteomes" id="UP001066276">
    <property type="component" value="Chromosome 4_1"/>
</dbReference>
<sequence>MFPAKLRVITDERTHVFTSPEDAWTWMHAKGFAQPREAAGADENWSTTKPRKRSKRHTRGQPTEEQAAEERARALKETPLLTRNSFETLRSHPVEGSDSDSISSDSTYIERPGAHPQVRRRTLNKNH</sequence>
<feature type="region of interest" description="Disordered" evidence="1">
    <location>
        <begin position="30"/>
        <end position="127"/>
    </location>
</feature>
<organism evidence="2 3">
    <name type="scientific">Pleurodeles waltl</name>
    <name type="common">Iberian ribbed newt</name>
    <dbReference type="NCBI Taxonomy" id="8319"/>
    <lineage>
        <taxon>Eukaryota</taxon>
        <taxon>Metazoa</taxon>
        <taxon>Chordata</taxon>
        <taxon>Craniata</taxon>
        <taxon>Vertebrata</taxon>
        <taxon>Euteleostomi</taxon>
        <taxon>Amphibia</taxon>
        <taxon>Batrachia</taxon>
        <taxon>Caudata</taxon>
        <taxon>Salamandroidea</taxon>
        <taxon>Salamandridae</taxon>
        <taxon>Pleurodelinae</taxon>
        <taxon>Pleurodeles</taxon>
    </lineage>
</organism>
<keyword evidence="3" id="KW-1185">Reference proteome</keyword>
<accession>A0AAV7SXI0</accession>
<protein>
    <submittedName>
        <fullName evidence="2">Uncharacterized protein</fullName>
    </submittedName>
</protein>
<name>A0AAV7SXI0_PLEWA</name>